<gene>
    <name evidence="1" type="ORF">CERZMDRAFT_86334</name>
</gene>
<dbReference type="AlphaFoldDB" id="A0A6A6FA85"/>
<organism evidence="1 2">
    <name type="scientific">Cercospora zeae-maydis SCOH1-5</name>
    <dbReference type="NCBI Taxonomy" id="717836"/>
    <lineage>
        <taxon>Eukaryota</taxon>
        <taxon>Fungi</taxon>
        <taxon>Dikarya</taxon>
        <taxon>Ascomycota</taxon>
        <taxon>Pezizomycotina</taxon>
        <taxon>Dothideomycetes</taxon>
        <taxon>Dothideomycetidae</taxon>
        <taxon>Mycosphaerellales</taxon>
        <taxon>Mycosphaerellaceae</taxon>
        <taxon>Cercospora</taxon>
    </lineage>
</organism>
<keyword evidence="2" id="KW-1185">Reference proteome</keyword>
<evidence type="ECO:0000313" key="1">
    <source>
        <dbReference type="EMBL" id="KAF2210297.1"/>
    </source>
</evidence>
<evidence type="ECO:0000313" key="2">
    <source>
        <dbReference type="Proteomes" id="UP000799539"/>
    </source>
</evidence>
<name>A0A6A6FA85_9PEZI</name>
<sequence>MYVDQDHMCLGIPVPKSIVALATRDATPQRTPRSTTLIRNIISDFGRIHSRSVEEIDRACELAEGHDDVVILLERLAMDHDYSKPFATFCRASPVLYSLEQLVRFAT</sequence>
<dbReference type="Proteomes" id="UP000799539">
    <property type="component" value="Unassembled WGS sequence"/>
</dbReference>
<dbReference type="OrthoDB" id="3778236at2759"/>
<proteinExistence type="predicted"/>
<dbReference type="EMBL" id="ML992682">
    <property type="protein sequence ID" value="KAF2210297.1"/>
    <property type="molecule type" value="Genomic_DNA"/>
</dbReference>
<reference evidence="1" key="1">
    <citation type="journal article" date="2020" name="Stud. Mycol.">
        <title>101 Dothideomycetes genomes: a test case for predicting lifestyles and emergence of pathogens.</title>
        <authorList>
            <person name="Haridas S."/>
            <person name="Albert R."/>
            <person name="Binder M."/>
            <person name="Bloem J."/>
            <person name="Labutti K."/>
            <person name="Salamov A."/>
            <person name="Andreopoulos B."/>
            <person name="Baker S."/>
            <person name="Barry K."/>
            <person name="Bills G."/>
            <person name="Bluhm B."/>
            <person name="Cannon C."/>
            <person name="Castanera R."/>
            <person name="Culley D."/>
            <person name="Daum C."/>
            <person name="Ezra D."/>
            <person name="Gonzalez J."/>
            <person name="Henrissat B."/>
            <person name="Kuo A."/>
            <person name="Liang C."/>
            <person name="Lipzen A."/>
            <person name="Lutzoni F."/>
            <person name="Magnuson J."/>
            <person name="Mondo S."/>
            <person name="Nolan M."/>
            <person name="Ohm R."/>
            <person name="Pangilinan J."/>
            <person name="Park H.-J."/>
            <person name="Ramirez L."/>
            <person name="Alfaro M."/>
            <person name="Sun H."/>
            <person name="Tritt A."/>
            <person name="Yoshinaga Y."/>
            <person name="Zwiers L.-H."/>
            <person name="Turgeon B."/>
            <person name="Goodwin S."/>
            <person name="Spatafora J."/>
            <person name="Crous P."/>
            <person name="Grigoriev I."/>
        </authorList>
    </citation>
    <scope>NUCLEOTIDE SEQUENCE</scope>
    <source>
        <strain evidence="1">SCOH1-5</strain>
    </source>
</reference>
<protein>
    <submittedName>
        <fullName evidence="1">Uncharacterized protein</fullName>
    </submittedName>
</protein>
<accession>A0A6A6FA85</accession>